<evidence type="ECO:0000313" key="1">
    <source>
        <dbReference type="EMBL" id="SDN14056.1"/>
    </source>
</evidence>
<accession>A0A1G9Z0B4</accession>
<evidence type="ECO:0000313" key="2">
    <source>
        <dbReference type="Proteomes" id="UP000199682"/>
    </source>
</evidence>
<dbReference type="Proteomes" id="UP000199682">
    <property type="component" value="Unassembled WGS sequence"/>
</dbReference>
<reference evidence="2" key="1">
    <citation type="submission" date="2016-10" db="EMBL/GenBank/DDBJ databases">
        <authorList>
            <person name="Varghese N."/>
            <person name="Submissions S."/>
        </authorList>
    </citation>
    <scope>NUCLEOTIDE SEQUENCE [LARGE SCALE GENOMIC DNA]</scope>
    <source>
        <strain evidence="2">DSM 44796</strain>
    </source>
</reference>
<dbReference type="AlphaFoldDB" id="A0A1G9Z0B4"/>
<sequence length="97" mass="10217">MWWRFPRRAVVPPQALLSEAVKCVDEDGHEATLVIGVTGNGQVTLTTPGGETLMFVGLQAGPLRFALRRAVDVAGRLPVGAKVADVHPALANTEACA</sequence>
<proteinExistence type="predicted"/>
<gene>
    <name evidence="1" type="ORF">SAMN04488074_13627</name>
</gene>
<name>A0A1G9Z0B4_9PSEU</name>
<dbReference type="EMBL" id="FNET01000036">
    <property type="protein sequence ID" value="SDN14056.1"/>
    <property type="molecule type" value="Genomic_DNA"/>
</dbReference>
<organism evidence="1 2">
    <name type="scientific">Lentzea albidocapillata subsp. violacea</name>
    <dbReference type="NCBI Taxonomy" id="128104"/>
    <lineage>
        <taxon>Bacteria</taxon>
        <taxon>Bacillati</taxon>
        <taxon>Actinomycetota</taxon>
        <taxon>Actinomycetes</taxon>
        <taxon>Pseudonocardiales</taxon>
        <taxon>Pseudonocardiaceae</taxon>
        <taxon>Lentzea</taxon>
    </lineage>
</organism>
<protein>
    <submittedName>
        <fullName evidence="1">Uncharacterized protein</fullName>
    </submittedName>
</protein>
<dbReference type="RefSeq" id="WP_143028110.1">
    <property type="nucleotide sequence ID" value="NZ_FNET01000036.1"/>
</dbReference>